<proteinExistence type="predicted"/>
<protein>
    <submittedName>
        <fullName evidence="2">Uncharacterized protein</fullName>
    </submittedName>
</protein>
<keyword evidence="3" id="KW-1185">Reference proteome</keyword>
<evidence type="ECO:0000313" key="3">
    <source>
        <dbReference type="Proteomes" id="UP000272025"/>
    </source>
</evidence>
<gene>
    <name evidence="2" type="ORF">SODALDRAFT_361543</name>
</gene>
<evidence type="ECO:0000313" key="2">
    <source>
        <dbReference type="EMBL" id="ROT36723.1"/>
    </source>
</evidence>
<organism evidence="2 3">
    <name type="scientific">Sodiomyces alkalinus (strain CBS 110278 / VKM F-3762 / F11)</name>
    <name type="common">Alkaliphilic filamentous fungus</name>
    <dbReference type="NCBI Taxonomy" id="1314773"/>
    <lineage>
        <taxon>Eukaryota</taxon>
        <taxon>Fungi</taxon>
        <taxon>Dikarya</taxon>
        <taxon>Ascomycota</taxon>
        <taxon>Pezizomycotina</taxon>
        <taxon>Sordariomycetes</taxon>
        <taxon>Hypocreomycetidae</taxon>
        <taxon>Glomerellales</taxon>
        <taxon>Plectosphaerellaceae</taxon>
        <taxon>Sodiomyces</taxon>
    </lineage>
</organism>
<sequence>MVSEPRIGRMTLRYSTRNSTPACRLHPPETEKSPSGVIVLTSRKVSDQSRKGIQGQDDVNSPQLVKQGKSVCLDSHTDTGALYDLVPTPVDSPLQLSSRAVAGTGRDEPEGGKSSSASFSAAELSMARRYGDAGLAKQPGGTVSACRFGGLFSRHIWWILLGLSRGVEKSVMGDYAVASQSEARDDKKRMGDMEKNEKNRCAYCVGGV</sequence>
<dbReference type="EMBL" id="ML119058">
    <property type="protein sequence ID" value="ROT36723.1"/>
    <property type="molecule type" value="Genomic_DNA"/>
</dbReference>
<dbReference type="AlphaFoldDB" id="A0A3N2PQD7"/>
<dbReference type="RefSeq" id="XP_028464529.1">
    <property type="nucleotide sequence ID" value="XM_028614382.1"/>
</dbReference>
<dbReference type="GeneID" id="39582860"/>
<dbReference type="Proteomes" id="UP000272025">
    <property type="component" value="Unassembled WGS sequence"/>
</dbReference>
<feature type="region of interest" description="Disordered" evidence="1">
    <location>
        <begin position="1"/>
        <end position="61"/>
    </location>
</feature>
<name>A0A3N2PQD7_SODAK</name>
<evidence type="ECO:0000256" key="1">
    <source>
        <dbReference type="SAM" id="MobiDB-lite"/>
    </source>
</evidence>
<accession>A0A3N2PQD7</accession>
<reference evidence="2 3" key="1">
    <citation type="journal article" date="2018" name="Mol. Ecol.">
        <title>The obligate alkalophilic soda-lake fungus Sodiomyces alkalinus has shifted to a protein diet.</title>
        <authorList>
            <person name="Grum-Grzhimaylo A.A."/>
            <person name="Falkoski D.L."/>
            <person name="van den Heuvel J."/>
            <person name="Valero-Jimenez C.A."/>
            <person name="Min B."/>
            <person name="Choi I.G."/>
            <person name="Lipzen A."/>
            <person name="Daum C.G."/>
            <person name="Aanen D.K."/>
            <person name="Tsang A."/>
            <person name="Henrissat B."/>
            <person name="Bilanenko E.N."/>
            <person name="de Vries R.P."/>
            <person name="van Kan J.A.L."/>
            <person name="Grigoriev I.V."/>
            <person name="Debets A.J.M."/>
        </authorList>
    </citation>
    <scope>NUCLEOTIDE SEQUENCE [LARGE SCALE GENOMIC DNA]</scope>
    <source>
        <strain evidence="2 3">F11</strain>
    </source>
</reference>